<dbReference type="Gene3D" id="3.30.460.10">
    <property type="entry name" value="Beta Polymerase, domain 2"/>
    <property type="match status" value="1"/>
</dbReference>
<evidence type="ECO:0000256" key="1">
    <source>
        <dbReference type="ARBA" id="ARBA00010574"/>
    </source>
</evidence>
<dbReference type="Pfam" id="PF02410">
    <property type="entry name" value="RsfS"/>
    <property type="match status" value="1"/>
</dbReference>
<dbReference type="SUPFAM" id="SSF81301">
    <property type="entry name" value="Nucleotidyltransferase"/>
    <property type="match status" value="1"/>
</dbReference>
<dbReference type="NCBIfam" id="TIGR00090">
    <property type="entry name" value="rsfS_iojap_ybeB"/>
    <property type="match status" value="1"/>
</dbReference>
<dbReference type="PANTHER" id="PTHR21043">
    <property type="entry name" value="IOJAP SUPERFAMILY ORTHOLOG"/>
    <property type="match status" value="1"/>
</dbReference>
<comment type="subunit">
    <text evidence="2">Interacts with ribosomal protein uL14 (rplN).</text>
</comment>
<protein>
    <recommendedName>
        <fullName evidence="2">Ribosomal silencing factor RsfS</fullName>
    </recommendedName>
</protein>
<keyword evidence="4" id="KW-1185">Reference proteome</keyword>
<organism evidence="3 4">
    <name type="scientific">Candidatus Pseudomonas adelgestsugas</name>
    <dbReference type="NCBI Taxonomy" id="1302376"/>
    <lineage>
        <taxon>Bacteria</taxon>
        <taxon>Pseudomonadati</taxon>
        <taxon>Pseudomonadota</taxon>
        <taxon>Gammaproteobacteria</taxon>
        <taxon>Pseudomonadales</taxon>
        <taxon>Pseudomonadaceae</taxon>
        <taxon>Pseudomonas</taxon>
    </lineage>
</organism>
<keyword evidence="2" id="KW-0963">Cytoplasm</keyword>
<evidence type="ECO:0000313" key="3">
    <source>
        <dbReference type="EMBL" id="QAX81679.1"/>
    </source>
</evidence>
<accession>A0ABX5R859</accession>
<dbReference type="InterPro" id="IPR043519">
    <property type="entry name" value="NT_sf"/>
</dbReference>
<sequence>MKNKDVSKVMRKSIFKSAILPVKRYADYELPSEALVKVAVTALEEVKAKNIEILDIRDKQGIIDFMIIATGTSNRQLCAMLDKVSEAVKAQGVQPLGEEGKDNSDWVLLDVDNVIIHMMTSIARQFYDLEGLWNSAEKSCAVDVKDYYQ</sequence>
<comment type="subcellular location">
    <subcellularLocation>
        <location evidence="2">Cytoplasm</location>
    </subcellularLocation>
</comment>
<dbReference type="EMBL" id="CP026512">
    <property type="protein sequence ID" value="QAX81679.1"/>
    <property type="molecule type" value="Genomic_DNA"/>
</dbReference>
<comment type="function">
    <text evidence="2">Functions as a ribosomal silencing factor. Interacts with ribosomal protein uL14 (rplN), blocking formation of intersubunit bridge B8. Prevents association of the 30S and 50S ribosomal subunits and the formation of functional ribosomes, thus repressing translation.</text>
</comment>
<proteinExistence type="inferred from homology"/>
<reference evidence="3 4" key="1">
    <citation type="journal article" date="2018" name="Genome Biol. Evol.">
        <title>Partnering With a Pest: Genomes of Hemlock Woolly Adelgid Symbionts Reveal Atypical Nutritional Provisioning Patterns in Dual-Obligate Bacteria.</title>
        <authorList>
            <person name="Weglarz K.M."/>
            <person name="Havill N.P."/>
            <person name="Burke G.R."/>
            <person name="von Dohlen C.D."/>
        </authorList>
    </citation>
    <scope>NUCLEOTIDE SEQUENCE [LARGE SCALE GENOMIC DNA]</scope>
    <source>
        <strain evidence="3 4">HWA_ENA</strain>
    </source>
</reference>
<gene>
    <name evidence="2 3" type="primary">rsfS</name>
    <name evidence="3" type="ORF">C3B55_00324</name>
</gene>
<name>A0ABX5R859_9PSED</name>
<dbReference type="InterPro" id="IPR004394">
    <property type="entry name" value="Iojap/RsfS/C7orf30"/>
</dbReference>
<comment type="similarity">
    <text evidence="1 2">Belongs to the Iojap/RsfS family.</text>
</comment>
<keyword evidence="2" id="KW-0678">Repressor</keyword>
<keyword evidence="2" id="KW-0810">Translation regulation</keyword>
<dbReference type="PANTHER" id="PTHR21043:SF0">
    <property type="entry name" value="MITOCHONDRIAL ASSEMBLY OF RIBOSOMAL LARGE SUBUNIT PROTEIN 1"/>
    <property type="match status" value="1"/>
</dbReference>
<evidence type="ECO:0000313" key="4">
    <source>
        <dbReference type="Proteomes" id="UP000288953"/>
    </source>
</evidence>
<evidence type="ECO:0000256" key="2">
    <source>
        <dbReference type="HAMAP-Rule" id="MF_01477"/>
    </source>
</evidence>
<dbReference type="Proteomes" id="UP000288953">
    <property type="component" value="Chromosome"/>
</dbReference>
<dbReference type="HAMAP" id="MF_01477">
    <property type="entry name" value="Iojap_RsfS"/>
    <property type="match status" value="1"/>
</dbReference>
<dbReference type="RefSeq" id="WP_129210834.1">
    <property type="nucleotide sequence ID" value="NZ_CP026512.1"/>
</dbReference>